<comment type="caution">
    <text evidence="1">The sequence shown here is derived from an EMBL/GenBank/DDBJ whole genome shotgun (WGS) entry which is preliminary data.</text>
</comment>
<dbReference type="VEuPathDB" id="FungiDB:PABG_01682"/>
<sequence length="447" mass="51409">MVKNSTSRPSARLIQPLSSTIPTELVHQILDDLTIYHILALAAHDDPYLNQRIFSFLVYRKLLATQEDFLTLNRYFKVYTDIYNNLLQLPKSPVTSPLATSISTQHEPFLGPLKEYLHQEVFARLSVSTQFFSLLEPFAQNKLKISTHFVTASGLQGFWRAVLYAQVRLNGTKAAQLRRMADIFETYPDLVCKATENRQTQVKNVGHIVRRLRTDAEKTSRATVLRMRKYQVKGLPSAWLFWPKLVPIVPLNRTLNLFIKGMEEFPPSPDELMSSHKLTRDNNDIVEAMGLLHINYGKQNETSSKKLPPDSKSTSSTTAYSYHKYPTPIIQDICTTIKRFANVYMPPAVRDIYPVINVPRIKYTPYFASLTARLSFPGGWLEQNVIQNDMNQRTISQLKAVKGTPHDEKEFEWLEALLNCCRNYFRGGYDVLRVPRRYLLMKATARS</sequence>
<dbReference type="Proteomes" id="UP000242814">
    <property type="component" value="Unassembled WGS sequence"/>
</dbReference>
<protein>
    <submittedName>
        <fullName evidence="1">Uncharacterized protein</fullName>
    </submittedName>
</protein>
<gene>
    <name evidence="1" type="ORF">ACO22_00743</name>
</gene>
<organism evidence="1 2">
    <name type="scientific">Paracoccidioides brasiliensis</name>
    <dbReference type="NCBI Taxonomy" id="121759"/>
    <lineage>
        <taxon>Eukaryota</taxon>
        <taxon>Fungi</taxon>
        <taxon>Dikarya</taxon>
        <taxon>Ascomycota</taxon>
        <taxon>Pezizomycotina</taxon>
        <taxon>Eurotiomycetes</taxon>
        <taxon>Eurotiomycetidae</taxon>
        <taxon>Onygenales</taxon>
        <taxon>Ajellomycetaceae</taxon>
        <taxon>Paracoccidioides</taxon>
    </lineage>
</organism>
<dbReference type="AlphaFoldDB" id="A0A1D2JNK4"/>
<evidence type="ECO:0000313" key="2">
    <source>
        <dbReference type="Proteomes" id="UP000242814"/>
    </source>
</evidence>
<name>A0A1D2JNK4_PARBR</name>
<dbReference type="EMBL" id="LZYO01000016">
    <property type="protein sequence ID" value="ODH44753.1"/>
    <property type="molecule type" value="Genomic_DNA"/>
</dbReference>
<accession>A0A1D2JNK4</accession>
<proteinExistence type="predicted"/>
<evidence type="ECO:0000313" key="1">
    <source>
        <dbReference type="EMBL" id="ODH44753.1"/>
    </source>
</evidence>
<dbReference type="VEuPathDB" id="FungiDB:PADG_03724"/>
<reference evidence="1 2" key="1">
    <citation type="submission" date="2016-06" db="EMBL/GenBank/DDBJ databases">
        <authorList>
            <person name="Kjaerup R.B."/>
            <person name="Dalgaard T.S."/>
            <person name="Juul-Madsen H.R."/>
        </authorList>
    </citation>
    <scope>NUCLEOTIDE SEQUENCE [LARGE SCALE GENOMIC DNA]</scope>
    <source>
        <strain evidence="1 2">Pb300</strain>
    </source>
</reference>